<reference evidence="2 3" key="1">
    <citation type="submission" date="2018-05" db="EMBL/GenBank/DDBJ databases">
        <title>A metagenomic window into the 2 km-deep terrestrial subsurface aquifer revealed taxonomically and functionally diverse microbial community comprising novel uncultured bacterial lineages.</title>
        <authorList>
            <person name="Kadnikov V.V."/>
            <person name="Mardanov A.V."/>
            <person name="Beletsky A.V."/>
            <person name="Banks D."/>
            <person name="Pimenov N.V."/>
            <person name="Frank Y.A."/>
            <person name="Karnachuk O.V."/>
            <person name="Ravin N.V."/>
        </authorList>
    </citation>
    <scope>NUCLEOTIDE SEQUENCE [LARGE SCALE GENOMIC DNA]</scope>
    <source>
        <strain evidence="2">BY</strain>
    </source>
</reference>
<evidence type="ECO:0000256" key="1">
    <source>
        <dbReference type="SAM" id="Phobius"/>
    </source>
</evidence>
<gene>
    <name evidence="2" type="ORF">BRCON_0612</name>
</gene>
<organism evidence="2 3">
    <name type="scientific">Sumerlaea chitinivorans</name>
    <dbReference type="NCBI Taxonomy" id="2250252"/>
    <lineage>
        <taxon>Bacteria</taxon>
        <taxon>Candidatus Sumerlaeota</taxon>
        <taxon>Candidatus Sumerlaeia</taxon>
        <taxon>Candidatus Sumerlaeales</taxon>
        <taxon>Candidatus Sumerlaeaceae</taxon>
        <taxon>Candidatus Sumerlaea</taxon>
    </lineage>
</organism>
<name>A0A2Z4Y319_SUMC1</name>
<keyword evidence="1" id="KW-0472">Membrane</keyword>
<feature type="transmembrane region" description="Helical" evidence="1">
    <location>
        <begin position="225"/>
        <end position="247"/>
    </location>
</feature>
<feature type="transmembrane region" description="Helical" evidence="1">
    <location>
        <begin position="253"/>
        <end position="270"/>
    </location>
</feature>
<dbReference type="KEGG" id="schv:BRCON_0612"/>
<keyword evidence="1" id="KW-0812">Transmembrane</keyword>
<protein>
    <recommendedName>
        <fullName evidence="4">Glycosyltransferase RgtA/B/C/D-like domain-containing protein</fullName>
    </recommendedName>
</protein>
<feature type="transmembrane region" description="Helical" evidence="1">
    <location>
        <begin position="396"/>
        <end position="414"/>
    </location>
</feature>
<dbReference type="EMBL" id="CP030759">
    <property type="protein sequence ID" value="AXA35389.1"/>
    <property type="molecule type" value="Genomic_DNA"/>
</dbReference>
<feature type="transmembrane region" description="Helical" evidence="1">
    <location>
        <begin position="191"/>
        <end position="213"/>
    </location>
</feature>
<proteinExistence type="predicted"/>
<feature type="transmembrane region" description="Helical" evidence="1">
    <location>
        <begin position="471"/>
        <end position="493"/>
    </location>
</feature>
<dbReference type="Proteomes" id="UP000262583">
    <property type="component" value="Chromosome"/>
</dbReference>
<feature type="transmembrane region" description="Helical" evidence="1">
    <location>
        <begin position="282"/>
        <end position="309"/>
    </location>
</feature>
<keyword evidence="1" id="KW-1133">Transmembrane helix</keyword>
<feature type="transmembrane region" description="Helical" evidence="1">
    <location>
        <begin position="99"/>
        <end position="121"/>
    </location>
</feature>
<evidence type="ECO:0008006" key="4">
    <source>
        <dbReference type="Google" id="ProtNLM"/>
    </source>
</evidence>
<evidence type="ECO:0000313" key="3">
    <source>
        <dbReference type="Proteomes" id="UP000262583"/>
    </source>
</evidence>
<feature type="transmembrane region" description="Helical" evidence="1">
    <location>
        <begin position="315"/>
        <end position="332"/>
    </location>
</feature>
<dbReference type="AlphaFoldDB" id="A0A2Z4Y319"/>
<sequence length="495" mass="55503">MGHKLPSLIFFVVERCYPFEFGSLPKESSTVHWAKRVIDQTMGLRPVEIHKTDIALICIFLLGVAVYPVFPLLFWLLPFVGLLVYAVLSISYTSRPHRISLLTISACTVFFQLLVGLAVGIHDPDRQVGLRDDLSYLREANAIAQAWREGFFPELSLKGSLPYLGTLHTGYQRFVAGLFYLFGNDYRVPIFANYLMLGFLPIAVYRAAFLLLSQSQGKMELQPHLSRAPLFASWFIALYPNLGYWASFLLKDALLTVFVTCSLSAVLEFVGNRRLAWIPVVLALGLMISITRAYALFGLLAGCALYGLAVVPRKWVFGTCLAALLVVVWMSYTTKGADYLSQLVYSLSVQLPDHLRTIPQALAHFAGAIPRLLLSPYAWVRAFGPNPAYELYPGMWMLYLVIYPLGLVGLFNLAKHDVRIATIPLGMLVATGLVLILAYGGDAPRQRLCFDPAWFIFAGTVQSLKGREQRVVLVAWYVLFTLYVLVQLATLQYRY</sequence>
<feature type="transmembrane region" description="Helical" evidence="1">
    <location>
        <begin position="420"/>
        <end position="440"/>
    </location>
</feature>
<evidence type="ECO:0000313" key="2">
    <source>
        <dbReference type="EMBL" id="AXA35389.1"/>
    </source>
</evidence>
<accession>A0A2Z4Y319</accession>
<feature type="transmembrane region" description="Helical" evidence="1">
    <location>
        <begin position="54"/>
        <end position="87"/>
    </location>
</feature>